<organism evidence="4 5">
    <name type="scientific">Nitratireductor mangrovi</name>
    <dbReference type="NCBI Taxonomy" id="2599600"/>
    <lineage>
        <taxon>Bacteria</taxon>
        <taxon>Pseudomonadati</taxon>
        <taxon>Pseudomonadota</taxon>
        <taxon>Alphaproteobacteria</taxon>
        <taxon>Hyphomicrobiales</taxon>
        <taxon>Phyllobacteriaceae</taxon>
        <taxon>Nitratireductor</taxon>
    </lineage>
</organism>
<dbReference type="SMART" id="SM00062">
    <property type="entry name" value="PBPb"/>
    <property type="match status" value="1"/>
</dbReference>
<feature type="domain" description="Solute-binding protein family 3/N-terminal" evidence="3">
    <location>
        <begin position="45"/>
        <end position="275"/>
    </location>
</feature>
<dbReference type="Proteomes" id="UP000321389">
    <property type="component" value="Chromosome"/>
</dbReference>
<keyword evidence="5" id="KW-1185">Reference proteome</keyword>
<evidence type="ECO:0000256" key="2">
    <source>
        <dbReference type="SAM" id="SignalP"/>
    </source>
</evidence>
<dbReference type="OrthoDB" id="9796586at2"/>
<evidence type="ECO:0000313" key="5">
    <source>
        <dbReference type="Proteomes" id="UP000321389"/>
    </source>
</evidence>
<reference evidence="4" key="1">
    <citation type="submission" date="2020-04" db="EMBL/GenBank/DDBJ databases">
        <title>Nitratireductor sp. nov. isolated from mangrove soil.</title>
        <authorList>
            <person name="Ye Y."/>
        </authorList>
    </citation>
    <scope>NUCLEOTIDE SEQUENCE</scope>
    <source>
        <strain evidence="4">SY7</strain>
    </source>
</reference>
<proteinExistence type="predicted"/>
<dbReference type="PANTHER" id="PTHR35936:SF35">
    <property type="entry name" value="L-CYSTINE-BINDING PROTEIN TCYJ"/>
    <property type="match status" value="1"/>
</dbReference>
<dbReference type="SUPFAM" id="SSF53850">
    <property type="entry name" value="Periplasmic binding protein-like II"/>
    <property type="match status" value="1"/>
</dbReference>
<dbReference type="RefSeq" id="WP_146298934.1">
    <property type="nucleotide sequence ID" value="NZ_CP042301.2"/>
</dbReference>
<evidence type="ECO:0000313" key="4">
    <source>
        <dbReference type="EMBL" id="QDZ00286.1"/>
    </source>
</evidence>
<evidence type="ECO:0000259" key="3">
    <source>
        <dbReference type="SMART" id="SM00062"/>
    </source>
</evidence>
<dbReference type="KEGG" id="niy:FQ775_07790"/>
<dbReference type="PANTHER" id="PTHR35936">
    <property type="entry name" value="MEMBRANE-BOUND LYTIC MUREIN TRANSGLYCOSYLASE F"/>
    <property type="match status" value="1"/>
</dbReference>
<dbReference type="Pfam" id="PF00497">
    <property type="entry name" value="SBP_bac_3"/>
    <property type="match status" value="1"/>
</dbReference>
<dbReference type="InterPro" id="IPR001638">
    <property type="entry name" value="Solute-binding_3/MltF_N"/>
</dbReference>
<keyword evidence="1 2" id="KW-0732">Signal</keyword>
<dbReference type="Gene3D" id="3.40.190.10">
    <property type="entry name" value="Periplasmic binding protein-like II"/>
    <property type="match status" value="2"/>
</dbReference>
<name>A0A5B8KXP2_9HYPH</name>
<sequence length="277" mass="30903">MYRIAVATCAFLAFLLPATAAEPVIPNFWDTRERLQKPDLGELQRLRFLTTIDFPPFNFLDREGRLSGFHVELARAICTELELSEACQIQALPWEELPGALSSGQGEAIIAGIAVTAQSRQQYGFSRPYLRLPARFIARKEAGLTEPLHEALADKRIGVLDGSAHERILRDLFPRLRPVTYSRADWMYEDLREGNTDAVFGDGMRLSFWLAGSGSDGCCRFAGGPYLLPSYLGNGMAIATSLDTPELAAAFDYALREINANGTFTELYLRYFPVSFF</sequence>
<feature type="chain" id="PRO_5022935013" evidence="2">
    <location>
        <begin position="21"/>
        <end position="277"/>
    </location>
</feature>
<evidence type="ECO:0000256" key="1">
    <source>
        <dbReference type="ARBA" id="ARBA00022729"/>
    </source>
</evidence>
<dbReference type="EMBL" id="CP042301">
    <property type="protein sequence ID" value="QDZ00286.1"/>
    <property type="molecule type" value="Genomic_DNA"/>
</dbReference>
<accession>A0A5B8KXP2</accession>
<gene>
    <name evidence="4" type="ORF">FQ775_07790</name>
</gene>
<dbReference type="AlphaFoldDB" id="A0A5B8KXP2"/>
<dbReference type="CDD" id="cd01001">
    <property type="entry name" value="PBP2_HisJ_LAO_like"/>
    <property type="match status" value="1"/>
</dbReference>
<protein>
    <submittedName>
        <fullName evidence="4">Transporter substrate-binding domain-containing protein</fullName>
    </submittedName>
</protein>
<feature type="signal peptide" evidence="2">
    <location>
        <begin position="1"/>
        <end position="20"/>
    </location>
</feature>